<reference evidence="1" key="2">
    <citation type="journal article" date="2015" name="Data Brief">
        <title>Shoot transcriptome of the giant reed, Arundo donax.</title>
        <authorList>
            <person name="Barrero R.A."/>
            <person name="Guerrero F.D."/>
            <person name="Moolhuijzen P."/>
            <person name="Goolsby J.A."/>
            <person name="Tidwell J."/>
            <person name="Bellgard S.E."/>
            <person name="Bellgard M.I."/>
        </authorList>
    </citation>
    <scope>NUCLEOTIDE SEQUENCE</scope>
    <source>
        <tissue evidence="1">Shoot tissue taken approximately 20 cm above the soil surface</tissue>
    </source>
</reference>
<dbReference type="AlphaFoldDB" id="A0A0A9BQA2"/>
<sequence length="46" mass="4843">MTSSDPMARFVASTAGCSAPVAWAWRAVSVATRSMWLVQGVMSAPL</sequence>
<evidence type="ECO:0000313" key="1">
    <source>
        <dbReference type="EMBL" id="JAD61457.1"/>
    </source>
</evidence>
<protein>
    <submittedName>
        <fullName evidence="1">Uncharacterized protein</fullName>
    </submittedName>
</protein>
<dbReference type="EMBL" id="GBRH01236438">
    <property type="protein sequence ID" value="JAD61457.1"/>
    <property type="molecule type" value="Transcribed_RNA"/>
</dbReference>
<accession>A0A0A9BQA2</accession>
<reference evidence="1" key="1">
    <citation type="submission" date="2014-09" db="EMBL/GenBank/DDBJ databases">
        <authorList>
            <person name="Magalhaes I.L.F."/>
            <person name="Oliveira U."/>
            <person name="Santos F.R."/>
            <person name="Vidigal T.H.D.A."/>
            <person name="Brescovit A.D."/>
            <person name="Santos A.J."/>
        </authorList>
    </citation>
    <scope>NUCLEOTIDE SEQUENCE</scope>
    <source>
        <tissue evidence="1">Shoot tissue taken approximately 20 cm above the soil surface</tissue>
    </source>
</reference>
<proteinExistence type="predicted"/>
<name>A0A0A9BQA2_ARUDO</name>
<organism evidence="1">
    <name type="scientific">Arundo donax</name>
    <name type="common">Giant reed</name>
    <name type="synonym">Donax arundinaceus</name>
    <dbReference type="NCBI Taxonomy" id="35708"/>
    <lineage>
        <taxon>Eukaryota</taxon>
        <taxon>Viridiplantae</taxon>
        <taxon>Streptophyta</taxon>
        <taxon>Embryophyta</taxon>
        <taxon>Tracheophyta</taxon>
        <taxon>Spermatophyta</taxon>
        <taxon>Magnoliopsida</taxon>
        <taxon>Liliopsida</taxon>
        <taxon>Poales</taxon>
        <taxon>Poaceae</taxon>
        <taxon>PACMAD clade</taxon>
        <taxon>Arundinoideae</taxon>
        <taxon>Arundineae</taxon>
        <taxon>Arundo</taxon>
    </lineage>
</organism>